<dbReference type="Proteomes" id="UP000887116">
    <property type="component" value="Unassembled WGS sequence"/>
</dbReference>
<name>A0A8X6M1A4_TRICU</name>
<keyword evidence="2" id="KW-1185">Reference proteome</keyword>
<evidence type="ECO:0000313" key="1">
    <source>
        <dbReference type="EMBL" id="GFR28317.1"/>
    </source>
</evidence>
<accession>A0A8X6M1A4</accession>
<protein>
    <submittedName>
        <fullName evidence="1">Uncharacterized protein</fullName>
    </submittedName>
</protein>
<organism evidence="1 2">
    <name type="scientific">Trichonephila clavata</name>
    <name type="common">Joro spider</name>
    <name type="synonym">Nephila clavata</name>
    <dbReference type="NCBI Taxonomy" id="2740835"/>
    <lineage>
        <taxon>Eukaryota</taxon>
        <taxon>Metazoa</taxon>
        <taxon>Ecdysozoa</taxon>
        <taxon>Arthropoda</taxon>
        <taxon>Chelicerata</taxon>
        <taxon>Arachnida</taxon>
        <taxon>Araneae</taxon>
        <taxon>Araneomorphae</taxon>
        <taxon>Entelegynae</taxon>
        <taxon>Araneoidea</taxon>
        <taxon>Nephilidae</taxon>
        <taxon>Trichonephila</taxon>
    </lineage>
</organism>
<evidence type="ECO:0000313" key="2">
    <source>
        <dbReference type="Proteomes" id="UP000887116"/>
    </source>
</evidence>
<proteinExistence type="predicted"/>
<reference evidence="1" key="1">
    <citation type="submission" date="2020-07" db="EMBL/GenBank/DDBJ databases">
        <title>Multicomponent nature underlies the extraordinary mechanical properties of spider dragline silk.</title>
        <authorList>
            <person name="Kono N."/>
            <person name="Nakamura H."/>
            <person name="Mori M."/>
            <person name="Yoshida Y."/>
            <person name="Ohtoshi R."/>
            <person name="Malay A.D."/>
            <person name="Moran D.A.P."/>
            <person name="Tomita M."/>
            <person name="Numata K."/>
            <person name="Arakawa K."/>
        </authorList>
    </citation>
    <scope>NUCLEOTIDE SEQUENCE</scope>
</reference>
<dbReference type="EMBL" id="BMAO01028951">
    <property type="protein sequence ID" value="GFR28317.1"/>
    <property type="molecule type" value="Genomic_DNA"/>
</dbReference>
<comment type="caution">
    <text evidence="1">The sequence shown here is derived from an EMBL/GenBank/DDBJ whole genome shotgun (WGS) entry which is preliminary data.</text>
</comment>
<dbReference type="AlphaFoldDB" id="A0A8X6M1A4"/>
<sequence length="87" mass="10016">MRSKRQLICEDVLKGLPVKLNLGEVFIVVLNWGTERGLAIAVPLRFRIETVQRIARVVSTVPKRIHCGFVHFFPFRLSSRKRIPASF</sequence>
<gene>
    <name evidence="1" type="ORF">TNCT_345091</name>
</gene>